<protein>
    <recommendedName>
        <fullName evidence="4">Bacterial Ig domain-containing protein</fullName>
    </recommendedName>
</protein>
<dbReference type="EMBL" id="JAGIOF010000001">
    <property type="protein sequence ID" value="MBP2384512.1"/>
    <property type="molecule type" value="Genomic_DNA"/>
</dbReference>
<feature type="signal peptide" evidence="1">
    <location>
        <begin position="1"/>
        <end position="22"/>
    </location>
</feature>
<gene>
    <name evidence="2" type="ORF">JOF47_000023</name>
</gene>
<keyword evidence="1" id="KW-0732">Signal</keyword>
<comment type="caution">
    <text evidence="2">The sequence shown here is derived from an EMBL/GenBank/DDBJ whole genome shotgun (WGS) entry which is preliminary data.</text>
</comment>
<evidence type="ECO:0000256" key="1">
    <source>
        <dbReference type="SAM" id="SignalP"/>
    </source>
</evidence>
<feature type="chain" id="PRO_5046738995" description="Bacterial Ig domain-containing protein" evidence="1">
    <location>
        <begin position="23"/>
        <end position="520"/>
    </location>
</feature>
<dbReference type="RefSeq" id="WP_209995158.1">
    <property type="nucleotide sequence ID" value="NZ_BAAAJY010000008.1"/>
</dbReference>
<dbReference type="Gene3D" id="2.60.40.2700">
    <property type="match status" value="2"/>
</dbReference>
<dbReference type="Proteomes" id="UP001296993">
    <property type="component" value="Unassembled WGS sequence"/>
</dbReference>
<proteinExistence type="predicted"/>
<evidence type="ECO:0008006" key="4">
    <source>
        <dbReference type="Google" id="ProtNLM"/>
    </source>
</evidence>
<reference evidence="2 3" key="1">
    <citation type="submission" date="2021-03" db="EMBL/GenBank/DDBJ databases">
        <title>Sequencing the genomes of 1000 actinobacteria strains.</title>
        <authorList>
            <person name="Klenk H.-P."/>
        </authorList>
    </citation>
    <scope>NUCLEOTIDE SEQUENCE [LARGE SCALE GENOMIC DNA]</scope>
    <source>
        <strain evidence="2 3">DSM 15797</strain>
    </source>
</reference>
<organism evidence="2 3">
    <name type="scientific">Paeniglutamicibacter kerguelensis</name>
    <dbReference type="NCBI Taxonomy" id="254788"/>
    <lineage>
        <taxon>Bacteria</taxon>
        <taxon>Bacillati</taxon>
        <taxon>Actinomycetota</taxon>
        <taxon>Actinomycetes</taxon>
        <taxon>Micrococcales</taxon>
        <taxon>Micrococcaceae</taxon>
        <taxon>Paeniglutamicibacter</taxon>
    </lineage>
</organism>
<keyword evidence="3" id="KW-1185">Reference proteome</keyword>
<evidence type="ECO:0000313" key="3">
    <source>
        <dbReference type="Proteomes" id="UP001296993"/>
    </source>
</evidence>
<accession>A0ABS4X7S9</accession>
<sequence length="520" mass="55975">MRKILATIALSSLLATGTFTHAVTPAQATSATSNEQVSPEHQITNASVEIHNDPRLLALGFTNDIAYAGGTVTAHATAEGAEKIEYFWVGVDYVTPQDDWTDNGPTWTFDGIKIHHYTNHVMWVRATWPDGGVRISETPFIADWARGTSATFTAPASIRPGESISANIAKLSAMTEAAGNIGETRYNWYVQYPSKDGRISTLPVATGMKPLVVQPSWKGRELILEVRASTPQGWVPERSKVHIPIQDVAPAPVKVFLPPLAAGPNTFFDAKVTHVAPDTEVQMQWIHNGKIVQDFTSDFGFQFNPNGTVAGDTLQANARSIYPDGTVTAPAASNKIVLATPTFKAPATIITGNATVGQKLTAERGYGVVPQTVKTSRQWLRDGKPITGATGTTYKLTAADADKKISVRTSYKPFDRVAVASTSKPTGPVERMVMRAGALSATGTAKPGKTLKAKALSWKAGATFKYQWLREGKAIKSATKTSYKLTKADAGKRVSIRATVSYPGYKTIVKGSTSRKIAKR</sequence>
<evidence type="ECO:0000313" key="2">
    <source>
        <dbReference type="EMBL" id="MBP2384512.1"/>
    </source>
</evidence>
<name>A0ABS4X7S9_9MICC</name>